<organism evidence="1 2">
    <name type="scientific">Algoriphagus halophilus</name>
    <dbReference type="NCBI Taxonomy" id="226505"/>
    <lineage>
        <taxon>Bacteria</taxon>
        <taxon>Pseudomonadati</taxon>
        <taxon>Bacteroidota</taxon>
        <taxon>Cytophagia</taxon>
        <taxon>Cytophagales</taxon>
        <taxon>Cyclobacteriaceae</taxon>
        <taxon>Algoriphagus</taxon>
    </lineage>
</organism>
<name>A0A1N6D948_9BACT</name>
<keyword evidence="2" id="KW-1185">Reference proteome</keyword>
<protein>
    <submittedName>
        <fullName evidence="1">Uncharacterized protein</fullName>
    </submittedName>
</protein>
<gene>
    <name evidence="1" type="ORF">SAMN05444394_0525</name>
</gene>
<proteinExistence type="predicted"/>
<dbReference type="EMBL" id="FSRC01000001">
    <property type="protein sequence ID" value="SIN67341.1"/>
    <property type="molecule type" value="Genomic_DNA"/>
</dbReference>
<evidence type="ECO:0000313" key="1">
    <source>
        <dbReference type="EMBL" id="SIN67341.1"/>
    </source>
</evidence>
<accession>A0A1N6D948</accession>
<dbReference type="Proteomes" id="UP000185221">
    <property type="component" value="Unassembled WGS sequence"/>
</dbReference>
<dbReference type="AlphaFoldDB" id="A0A1N6D948"/>
<sequence>MLGYGILGLGVLAKNWNKLFVVLKQKNIADKEGFTGKLKEEEQS</sequence>
<reference evidence="2" key="1">
    <citation type="submission" date="2016-11" db="EMBL/GenBank/DDBJ databases">
        <authorList>
            <person name="Varghese N."/>
            <person name="Submissions S."/>
        </authorList>
    </citation>
    <scope>NUCLEOTIDE SEQUENCE [LARGE SCALE GENOMIC DNA]</scope>
    <source>
        <strain evidence="2">DSM 15292</strain>
    </source>
</reference>
<evidence type="ECO:0000313" key="2">
    <source>
        <dbReference type="Proteomes" id="UP000185221"/>
    </source>
</evidence>